<keyword evidence="3" id="KW-1185">Reference proteome</keyword>
<comment type="caution">
    <text evidence="2">The sequence shown here is derived from an EMBL/GenBank/DDBJ whole genome shotgun (WGS) entry which is preliminary data.</text>
</comment>
<organism evidence="2 3">
    <name type="scientific">Idiomarina rhizosphaerae</name>
    <dbReference type="NCBI Taxonomy" id="2961572"/>
    <lineage>
        <taxon>Bacteria</taxon>
        <taxon>Pseudomonadati</taxon>
        <taxon>Pseudomonadota</taxon>
        <taxon>Gammaproteobacteria</taxon>
        <taxon>Alteromonadales</taxon>
        <taxon>Idiomarinaceae</taxon>
        <taxon>Idiomarina</taxon>
    </lineage>
</organism>
<protein>
    <submittedName>
        <fullName evidence="2">Uncharacterized protein</fullName>
    </submittedName>
</protein>
<keyword evidence="1" id="KW-0472">Membrane</keyword>
<evidence type="ECO:0000256" key="1">
    <source>
        <dbReference type="SAM" id="Phobius"/>
    </source>
</evidence>
<dbReference type="RefSeq" id="WP_253620097.1">
    <property type="nucleotide sequence ID" value="NZ_JAMZDE010000008.1"/>
</dbReference>
<accession>A0A9X2JSV4</accession>
<proteinExistence type="predicted"/>
<dbReference type="AlphaFoldDB" id="A0A9X2JSV4"/>
<gene>
    <name evidence="2" type="ORF">NJR55_11655</name>
</gene>
<evidence type="ECO:0000313" key="3">
    <source>
        <dbReference type="Proteomes" id="UP001139474"/>
    </source>
</evidence>
<dbReference type="Proteomes" id="UP001139474">
    <property type="component" value="Unassembled WGS sequence"/>
</dbReference>
<keyword evidence="1" id="KW-0812">Transmembrane</keyword>
<reference evidence="2" key="1">
    <citation type="submission" date="2022-06" db="EMBL/GenBank/DDBJ databases">
        <title>Idiomarina rhizosphaerae M1R2S28.</title>
        <authorList>
            <person name="Sun J.-Q."/>
            <person name="Li L.-F."/>
        </authorList>
    </citation>
    <scope>NUCLEOTIDE SEQUENCE</scope>
    <source>
        <strain evidence="2">M1R2S28</strain>
    </source>
</reference>
<keyword evidence="1" id="KW-1133">Transmembrane helix</keyword>
<dbReference type="EMBL" id="JAMZDE010000008">
    <property type="protein sequence ID" value="MCP1340243.1"/>
    <property type="molecule type" value="Genomic_DNA"/>
</dbReference>
<feature type="transmembrane region" description="Helical" evidence="1">
    <location>
        <begin position="12"/>
        <end position="30"/>
    </location>
</feature>
<evidence type="ECO:0000313" key="2">
    <source>
        <dbReference type="EMBL" id="MCP1340243.1"/>
    </source>
</evidence>
<sequence length="134" mass="15194">MVDTAKKHAFQTAKVTITAIMLCVFCWLFFSNPDSTTNTQFAFADTIVTSEVSDDVAVSASPYLSASQFEHHKQSANWQFERVDETKFSVAVANIYLLTEPILVDWFLIKPSSRFRLSGWKDVGIQFKIKNAFI</sequence>
<name>A0A9X2JSV4_9GAMM</name>